<keyword evidence="10" id="KW-1185">Reference proteome</keyword>
<dbReference type="PANTHER" id="PTHR30026:SF22">
    <property type="entry name" value="OUTER MEMBRANE EFFLUX PROTEIN"/>
    <property type="match status" value="1"/>
</dbReference>
<keyword evidence="4" id="KW-1134">Transmembrane beta strand</keyword>
<gene>
    <name evidence="9" type="ORF">ATN00_10470</name>
</gene>
<dbReference type="EMBL" id="CP013264">
    <property type="protein sequence ID" value="ALR20661.1"/>
    <property type="molecule type" value="Genomic_DNA"/>
</dbReference>
<evidence type="ECO:0000256" key="5">
    <source>
        <dbReference type="ARBA" id="ARBA00022692"/>
    </source>
</evidence>
<dbReference type="GO" id="GO:0009279">
    <property type="term" value="C:cell outer membrane"/>
    <property type="evidence" value="ECO:0007669"/>
    <property type="project" value="UniProtKB-SubCell"/>
</dbReference>
<evidence type="ECO:0000256" key="6">
    <source>
        <dbReference type="ARBA" id="ARBA00023136"/>
    </source>
</evidence>
<comment type="similarity">
    <text evidence="2">Belongs to the outer membrane factor (OMF) (TC 1.B.17) family.</text>
</comment>
<accession>A0A0S3EZ46</accession>
<comment type="subcellular location">
    <subcellularLocation>
        <location evidence="1">Cell outer membrane</location>
    </subcellularLocation>
</comment>
<dbReference type="GO" id="GO:0015562">
    <property type="term" value="F:efflux transmembrane transporter activity"/>
    <property type="evidence" value="ECO:0007669"/>
    <property type="project" value="InterPro"/>
</dbReference>
<dbReference type="KEGG" id="sbd:ATN00_10470"/>
<evidence type="ECO:0008006" key="11">
    <source>
        <dbReference type="Google" id="ProtNLM"/>
    </source>
</evidence>
<dbReference type="SUPFAM" id="SSF56954">
    <property type="entry name" value="Outer membrane efflux proteins (OEP)"/>
    <property type="match status" value="1"/>
</dbReference>
<dbReference type="InterPro" id="IPR003423">
    <property type="entry name" value="OMP_efflux"/>
</dbReference>
<dbReference type="Proteomes" id="UP000056968">
    <property type="component" value="Chromosome"/>
</dbReference>
<dbReference type="GO" id="GO:0015288">
    <property type="term" value="F:porin activity"/>
    <property type="evidence" value="ECO:0007669"/>
    <property type="project" value="TreeGrafter"/>
</dbReference>
<evidence type="ECO:0000256" key="8">
    <source>
        <dbReference type="SAM" id="Coils"/>
    </source>
</evidence>
<reference evidence="9 10" key="1">
    <citation type="submission" date="2015-11" db="EMBL/GenBank/DDBJ databases">
        <title>A Two-component Flavoprotein Monooxygenase System MeaXY Responsible for para-Hydroxylation of 2-Methyl-6-ethylaniline and 2,6-Diethylaniline in Sphingobium baderi DE-13.</title>
        <authorList>
            <person name="Cheng M."/>
            <person name="Meng Q."/>
            <person name="Yang Y."/>
            <person name="Chu C."/>
            <person name="Yan X."/>
            <person name="He J."/>
            <person name="Li S."/>
        </authorList>
    </citation>
    <scope>NUCLEOTIDE SEQUENCE [LARGE SCALE GENOMIC DNA]</scope>
    <source>
        <strain evidence="9 10">DE-13</strain>
    </source>
</reference>
<dbReference type="RefSeq" id="WP_062064482.1">
    <property type="nucleotide sequence ID" value="NZ_CP013264.1"/>
</dbReference>
<name>A0A0S3EZ46_9SPHN</name>
<dbReference type="STRING" id="1332080.ATN00_10470"/>
<keyword evidence="8" id="KW-0175">Coiled coil</keyword>
<feature type="coiled-coil region" evidence="8">
    <location>
        <begin position="316"/>
        <end position="361"/>
    </location>
</feature>
<protein>
    <recommendedName>
        <fullName evidence="11">Transporter</fullName>
    </recommendedName>
</protein>
<evidence type="ECO:0000256" key="1">
    <source>
        <dbReference type="ARBA" id="ARBA00004442"/>
    </source>
</evidence>
<keyword evidence="3" id="KW-0813">Transport</keyword>
<keyword evidence="5" id="KW-0812">Transmembrane</keyword>
<keyword evidence="6" id="KW-0472">Membrane</keyword>
<dbReference type="Pfam" id="PF02321">
    <property type="entry name" value="OEP"/>
    <property type="match status" value="2"/>
</dbReference>
<sequence length="431" mass="47451">MSAALVSFPGFAVVNAQDTAPLPTGQQTVLTLESAVRSAVKWYPSIDQAIAALSASGQDIKEAQAGYRPQISAGIGPSMSITGGTSWRPRATLSASQMLYDFGKVGSSVERARAAERVSRAELLLAVDNLSRNTSFSVIEAQRYRALLAIAREQLTSLEEINGLVQLRVRRGASTRSDGSQAEARIEAARATILQITAEVQRWESNLRYLVGWEGRLDVAPEVPDWLERTCRVREPDWNQLPSVMQSVAKRDEAQAAYRGARAASLPTVSMGADIDTNLRDPFAQRNDVTVGITVSSSLYQGGARKARESASFHMLESADAALKAARLEADRTLAENREQIDSLTERFNTLGKRRADMEETGTLYRLQYFQLGTRTLLDLLNAQQEYHQTRFDEVNAVHDMRRLNVDCLYYSGALRDAYALTGTVVRGVTL</sequence>
<dbReference type="AlphaFoldDB" id="A0A0S3EZ46"/>
<keyword evidence="7" id="KW-0998">Cell outer membrane</keyword>
<evidence type="ECO:0000256" key="4">
    <source>
        <dbReference type="ARBA" id="ARBA00022452"/>
    </source>
</evidence>
<evidence type="ECO:0000256" key="2">
    <source>
        <dbReference type="ARBA" id="ARBA00007613"/>
    </source>
</evidence>
<evidence type="ECO:0000256" key="7">
    <source>
        <dbReference type="ARBA" id="ARBA00023237"/>
    </source>
</evidence>
<organism evidence="9 10">
    <name type="scientific">Sphingobium baderi</name>
    <dbReference type="NCBI Taxonomy" id="1332080"/>
    <lineage>
        <taxon>Bacteria</taxon>
        <taxon>Pseudomonadati</taxon>
        <taxon>Pseudomonadota</taxon>
        <taxon>Alphaproteobacteria</taxon>
        <taxon>Sphingomonadales</taxon>
        <taxon>Sphingomonadaceae</taxon>
        <taxon>Sphingobium</taxon>
    </lineage>
</organism>
<dbReference type="InterPro" id="IPR051906">
    <property type="entry name" value="TolC-like"/>
</dbReference>
<proteinExistence type="inferred from homology"/>
<dbReference type="PANTHER" id="PTHR30026">
    <property type="entry name" value="OUTER MEMBRANE PROTEIN TOLC"/>
    <property type="match status" value="1"/>
</dbReference>
<evidence type="ECO:0000256" key="3">
    <source>
        <dbReference type="ARBA" id="ARBA00022448"/>
    </source>
</evidence>
<evidence type="ECO:0000313" key="10">
    <source>
        <dbReference type="Proteomes" id="UP000056968"/>
    </source>
</evidence>
<dbReference type="GO" id="GO:1990281">
    <property type="term" value="C:efflux pump complex"/>
    <property type="evidence" value="ECO:0007669"/>
    <property type="project" value="TreeGrafter"/>
</dbReference>
<dbReference type="Gene3D" id="1.20.1600.10">
    <property type="entry name" value="Outer membrane efflux proteins (OEP)"/>
    <property type="match status" value="1"/>
</dbReference>
<evidence type="ECO:0000313" key="9">
    <source>
        <dbReference type="EMBL" id="ALR20661.1"/>
    </source>
</evidence>